<keyword evidence="4" id="KW-0804">Transcription</keyword>
<dbReference type="SUPFAM" id="SSF46785">
    <property type="entry name" value="Winged helix' DNA-binding domain"/>
    <property type="match status" value="1"/>
</dbReference>
<dbReference type="SUPFAM" id="SSF53850">
    <property type="entry name" value="Periplasmic binding protein-like II"/>
    <property type="match status" value="1"/>
</dbReference>
<dbReference type="Pfam" id="PF00126">
    <property type="entry name" value="HTH_1"/>
    <property type="match status" value="1"/>
</dbReference>
<dbReference type="PANTHER" id="PTHR30537">
    <property type="entry name" value="HTH-TYPE TRANSCRIPTIONAL REGULATOR"/>
    <property type="match status" value="1"/>
</dbReference>
<proteinExistence type="inferred from homology"/>
<dbReference type="GO" id="GO:0006351">
    <property type="term" value="P:DNA-templated transcription"/>
    <property type="evidence" value="ECO:0007669"/>
    <property type="project" value="TreeGrafter"/>
</dbReference>
<dbReference type="PANTHER" id="PTHR30537:SF3">
    <property type="entry name" value="TRANSCRIPTIONAL REGULATORY PROTEIN"/>
    <property type="match status" value="1"/>
</dbReference>
<organism evidence="6 7">
    <name type="scientific">Pseudoalteromonas phenolica</name>
    <dbReference type="NCBI Taxonomy" id="161398"/>
    <lineage>
        <taxon>Bacteria</taxon>
        <taxon>Pseudomonadati</taxon>
        <taxon>Pseudomonadota</taxon>
        <taxon>Gammaproteobacteria</taxon>
        <taxon>Alteromonadales</taxon>
        <taxon>Pseudoalteromonadaceae</taxon>
        <taxon>Pseudoalteromonas</taxon>
    </lineage>
</organism>
<dbReference type="InterPro" id="IPR036390">
    <property type="entry name" value="WH_DNA-bd_sf"/>
</dbReference>
<dbReference type="GO" id="GO:0003700">
    <property type="term" value="F:DNA-binding transcription factor activity"/>
    <property type="evidence" value="ECO:0007669"/>
    <property type="project" value="InterPro"/>
</dbReference>
<evidence type="ECO:0000313" key="7">
    <source>
        <dbReference type="Proteomes" id="UP000309186"/>
    </source>
</evidence>
<comment type="similarity">
    <text evidence="1">Belongs to the LysR transcriptional regulatory family.</text>
</comment>
<dbReference type="EMBL" id="PPSW01000030">
    <property type="protein sequence ID" value="TLX45717.1"/>
    <property type="molecule type" value="Genomic_DNA"/>
</dbReference>
<protein>
    <recommendedName>
        <fullName evidence="5">HTH lysR-type domain-containing protein</fullName>
    </recommendedName>
</protein>
<dbReference type="InterPro" id="IPR036388">
    <property type="entry name" value="WH-like_DNA-bd_sf"/>
</dbReference>
<dbReference type="RefSeq" id="WP_138483679.1">
    <property type="nucleotide sequence ID" value="NZ_PPSW01000030.1"/>
</dbReference>
<evidence type="ECO:0000256" key="3">
    <source>
        <dbReference type="ARBA" id="ARBA00023125"/>
    </source>
</evidence>
<dbReference type="Proteomes" id="UP000309186">
    <property type="component" value="Unassembled WGS sequence"/>
</dbReference>
<dbReference type="Gene3D" id="1.10.10.10">
    <property type="entry name" value="Winged helix-like DNA-binding domain superfamily/Winged helix DNA-binding domain"/>
    <property type="match status" value="1"/>
</dbReference>
<gene>
    <name evidence="6" type="ORF">C1E24_17545</name>
</gene>
<evidence type="ECO:0000259" key="5">
    <source>
        <dbReference type="PROSITE" id="PS50931"/>
    </source>
</evidence>
<sequence>MNLDDDYQYILALATHGSLSAAAKQLNVTHTTVARRIQAFETRFNVALFERVPKGYQLTKIGREVLPDIESLKSLQGHIERRLDGQNQSLQGEVNIALTPELAHDYVLPLLDEFYHCFPHIQLNLMMGTSQKDLNAREADIALRFTPEPTQADLVGKKLFASNWGVYASKSYLKQSKEVDNLLLWQLEFDQDWYQGHFDKTQIIARFDNLAALISATDQGLGIAKLPCGLADQPKYKNLRRLNITPSPSIWSLWLLYHYDLKETAKIMAIKSFLIEQFSQFERRFSGETSRYY</sequence>
<evidence type="ECO:0000256" key="2">
    <source>
        <dbReference type="ARBA" id="ARBA00023015"/>
    </source>
</evidence>
<feature type="domain" description="HTH lysR-type" evidence="5">
    <location>
        <begin position="1"/>
        <end position="59"/>
    </location>
</feature>
<comment type="caution">
    <text evidence="6">The sequence shown here is derived from an EMBL/GenBank/DDBJ whole genome shotgun (WGS) entry which is preliminary data.</text>
</comment>
<dbReference type="GO" id="GO:0043565">
    <property type="term" value="F:sequence-specific DNA binding"/>
    <property type="evidence" value="ECO:0007669"/>
    <property type="project" value="TreeGrafter"/>
</dbReference>
<dbReference type="InterPro" id="IPR058163">
    <property type="entry name" value="LysR-type_TF_proteobact-type"/>
</dbReference>
<evidence type="ECO:0000256" key="4">
    <source>
        <dbReference type="ARBA" id="ARBA00023163"/>
    </source>
</evidence>
<dbReference type="InterPro" id="IPR000847">
    <property type="entry name" value="LysR_HTH_N"/>
</dbReference>
<keyword evidence="2" id="KW-0805">Transcription regulation</keyword>
<dbReference type="Pfam" id="PF03466">
    <property type="entry name" value="LysR_substrate"/>
    <property type="match status" value="1"/>
</dbReference>
<dbReference type="OrthoDB" id="570111at2"/>
<accession>A0A5R9Q008</accession>
<evidence type="ECO:0000256" key="1">
    <source>
        <dbReference type="ARBA" id="ARBA00009437"/>
    </source>
</evidence>
<name>A0A5R9Q008_9GAMM</name>
<dbReference type="PROSITE" id="PS50931">
    <property type="entry name" value="HTH_LYSR"/>
    <property type="match status" value="1"/>
</dbReference>
<dbReference type="Gene3D" id="3.40.190.290">
    <property type="match status" value="1"/>
</dbReference>
<reference evidence="6 7" key="1">
    <citation type="submission" date="2018-01" db="EMBL/GenBank/DDBJ databases">
        <title>Co-occurrence of chitin degradation, pigmentation and bioactivity in marine Pseudoalteromonas.</title>
        <authorList>
            <person name="Paulsen S."/>
            <person name="Gram L."/>
            <person name="Machado H."/>
        </authorList>
    </citation>
    <scope>NUCLEOTIDE SEQUENCE [LARGE SCALE GENOMIC DNA]</scope>
    <source>
        <strain evidence="6 7">S3663</strain>
    </source>
</reference>
<evidence type="ECO:0000313" key="6">
    <source>
        <dbReference type="EMBL" id="TLX45717.1"/>
    </source>
</evidence>
<dbReference type="AlphaFoldDB" id="A0A5R9Q008"/>
<dbReference type="InterPro" id="IPR005119">
    <property type="entry name" value="LysR_subst-bd"/>
</dbReference>
<keyword evidence="3" id="KW-0238">DNA-binding</keyword>